<dbReference type="EMBL" id="KZ308134">
    <property type="protein sequence ID" value="KAG8222461.1"/>
    <property type="molecule type" value="Genomic_DNA"/>
</dbReference>
<dbReference type="GO" id="GO:0030027">
    <property type="term" value="C:lamellipodium"/>
    <property type="evidence" value="ECO:0007669"/>
    <property type="project" value="TreeGrafter"/>
</dbReference>
<evidence type="ECO:0000313" key="3">
    <source>
        <dbReference type="Proteomes" id="UP000792457"/>
    </source>
</evidence>
<dbReference type="GO" id="GO:0034315">
    <property type="term" value="P:regulation of Arp2/3 complex-mediated actin nucleation"/>
    <property type="evidence" value="ECO:0007669"/>
    <property type="project" value="TreeGrafter"/>
</dbReference>
<dbReference type="Pfam" id="PF13516">
    <property type="entry name" value="LRR_6"/>
    <property type="match status" value="1"/>
</dbReference>
<dbReference type="PANTHER" id="PTHR24112">
    <property type="entry name" value="LEUCINE-RICH REPEAT, ISOFORM F-RELATED"/>
    <property type="match status" value="1"/>
</dbReference>
<sequence length="510" mass="56700">MNLYNFLAQPNTITHLDISGTDSVLETVFGALLRGCTTTLSHLNVSRNSFNTKKGKEVPPSFKQFFTSTLSLKHLNMSHCKLPLEALKNLLLGLACNESTTDIELDLSSNCLSAQGAHVLESCIHGVRSVGSLDISDNNMDVELASVVTAVSKNKSIKHLNLGRNLINMKAKHIACVMEAVVLMIQEEDCVLQSLYIADSKLKSDLYNLINALGSNQCLQSIDISGNLMGDGGAKLLAKALQINSRLRSIIYDRNNITLQGYADLAYAMESNYTLRYMPFPVFDVVPCMKISAERTEMIMRRIQDLLHRNVSPKKYSNGQAFRLQQGFLLSSTQQMVDRLVVQTQDTIRSLSKETIAAQGVDIEHALGLTKDADNSKQLLPRLQEGVQRREEAGNPIDIQLKQASDELHRVITSYLQDTVDSMIKCAEDQCPHVLQDERVQSEIHRTCSAKSAMPAEFVHMCVNEQAGTEIMNKVNELNLAVAAHLSDRLTDEVIESLSRCYKSLVRTHF</sequence>
<dbReference type="OrthoDB" id="18598at2759"/>
<dbReference type="GO" id="GO:0016477">
    <property type="term" value="P:cell migration"/>
    <property type="evidence" value="ECO:0007669"/>
    <property type="project" value="TreeGrafter"/>
</dbReference>
<dbReference type="InterPro" id="IPR001611">
    <property type="entry name" value="Leu-rich_rpt"/>
</dbReference>
<comment type="caution">
    <text evidence="2">The sequence shown here is derived from an EMBL/GenBank/DDBJ whole genome shotgun (WGS) entry which is preliminary data.</text>
</comment>
<dbReference type="SUPFAM" id="SSF52047">
    <property type="entry name" value="RNI-like"/>
    <property type="match status" value="1"/>
</dbReference>
<dbReference type="Gene3D" id="3.80.10.10">
    <property type="entry name" value="Ribonuclease Inhibitor"/>
    <property type="match status" value="1"/>
</dbReference>
<dbReference type="InterPro" id="IPR031943">
    <property type="entry name" value="CARMIL_C"/>
</dbReference>
<dbReference type="Pfam" id="PF16000">
    <property type="entry name" value="CARMIL_C"/>
    <property type="match status" value="1"/>
</dbReference>
<protein>
    <recommendedName>
        <fullName evidence="1">CARMIL C-terminal domain-containing protein</fullName>
    </recommendedName>
</protein>
<dbReference type="GO" id="GO:0005886">
    <property type="term" value="C:plasma membrane"/>
    <property type="evidence" value="ECO:0007669"/>
    <property type="project" value="TreeGrafter"/>
</dbReference>
<reference evidence="2" key="2">
    <citation type="submission" date="2017-10" db="EMBL/GenBank/DDBJ databases">
        <title>Ladona fulva Genome sequencing and assembly.</title>
        <authorList>
            <person name="Murali S."/>
            <person name="Richards S."/>
            <person name="Bandaranaike D."/>
            <person name="Bellair M."/>
            <person name="Blankenburg K."/>
            <person name="Chao H."/>
            <person name="Dinh H."/>
            <person name="Doddapaneni H."/>
            <person name="Dugan-Rocha S."/>
            <person name="Elkadiri S."/>
            <person name="Gnanaolivu R."/>
            <person name="Hernandez B."/>
            <person name="Skinner E."/>
            <person name="Javaid M."/>
            <person name="Lee S."/>
            <person name="Li M."/>
            <person name="Ming W."/>
            <person name="Munidasa M."/>
            <person name="Muniz J."/>
            <person name="Nguyen L."/>
            <person name="Hughes D."/>
            <person name="Osuji N."/>
            <person name="Pu L.-L."/>
            <person name="Puazo M."/>
            <person name="Qu C."/>
            <person name="Quiroz J."/>
            <person name="Raj R."/>
            <person name="Weissenberger G."/>
            <person name="Xin Y."/>
            <person name="Zou X."/>
            <person name="Han Y."/>
            <person name="Worley K."/>
            <person name="Muzny D."/>
            <person name="Gibbs R."/>
        </authorList>
    </citation>
    <scope>NUCLEOTIDE SEQUENCE</scope>
    <source>
        <strain evidence="2">Sampled in the wild</strain>
    </source>
</reference>
<organism evidence="2 3">
    <name type="scientific">Ladona fulva</name>
    <name type="common">Scarce chaser dragonfly</name>
    <name type="synonym">Libellula fulva</name>
    <dbReference type="NCBI Taxonomy" id="123851"/>
    <lineage>
        <taxon>Eukaryota</taxon>
        <taxon>Metazoa</taxon>
        <taxon>Ecdysozoa</taxon>
        <taxon>Arthropoda</taxon>
        <taxon>Hexapoda</taxon>
        <taxon>Insecta</taxon>
        <taxon>Pterygota</taxon>
        <taxon>Palaeoptera</taxon>
        <taxon>Odonata</taxon>
        <taxon>Epiprocta</taxon>
        <taxon>Anisoptera</taxon>
        <taxon>Libelluloidea</taxon>
        <taxon>Libellulidae</taxon>
        <taxon>Ladona</taxon>
    </lineage>
</organism>
<gene>
    <name evidence="2" type="ORF">J437_LFUL002196</name>
</gene>
<accession>A0A8K0JU48</accession>
<dbReference type="Proteomes" id="UP000792457">
    <property type="component" value="Unassembled WGS sequence"/>
</dbReference>
<dbReference type="AlphaFoldDB" id="A0A8K0JU48"/>
<feature type="domain" description="CARMIL C-terminal" evidence="1">
    <location>
        <begin position="427"/>
        <end position="507"/>
    </location>
</feature>
<dbReference type="PANTHER" id="PTHR24112:SF66">
    <property type="entry name" value="LEUCINE-RICH REPEAT, ISOFORM F"/>
    <property type="match status" value="1"/>
</dbReference>
<name>A0A8K0JU48_LADFU</name>
<reference evidence="2" key="1">
    <citation type="submission" date="2013-04" db="EMBL/GenBank/DDBJ databases">
        <authorList>
            <person name="Qu J."/>
            <person name="Murali S.C."/>
            <person name="Bandaranaike D."/>
            <person name="Bellair M."/>
            <person name="Blankenburg K."/>
            <person name="Chao H."/>
            <person name="Dinh H."/>
            <person name="Doddapaneni H."/>
            <person name="Downs B."/>
            <person name="Dugan-Rocha S."/>
            <person name="Elkadiri S."/>
            <person name="Gnanaolivu R.D."/>
            <person name="Hernandez B."/>
            <person name="Javaid M."/>
            <person name="Jayaseelan J.C."/>
            <person name="Lee S."/>
            <person name="Li M."/>
            <person name="Ming W."/>
            <person name="Munidasa M."/>
            <person name="Muniz J."/>
            <person name="Nguyen L."/>
            <person name="Ongeri F."/>
            <person name="Osuji N."/>
            <person name="Pu L.-L."/>
            <person name="Puazo M."/>
            <person name="Qu C."/>
            <person name="Quiroz J."/>
            <person name="Raj R."/>
            <person name="Weissenberger G."/>
            <person name="Xin Y."/>
            <person name="Zou X."/>
            <person name="Han Y."/>
            <person name="Richards S."/>
            <person name="Worley K."/>
            <person name="Muzny D."/>
            <person name="Gibbs R."/>
        </authorList>
    </citation>
    <scope>NUCLEOTIDE SEQUENCE</scope>
    <source>
        <strain evidence="2">Sampled in the wild</strain>
    </source>
</reference>
<evidence type="ECO:0000313" key="2">
    <source>
        <dbReference type="EMBL" id="KAG8222461.1"/>
    </source>
</evidence>
<evidence type="ECO:0000259" key="1">
    <source>
        <dbReference type="Pfam" id="PF16000"/>
    </source>
</evidence>
<dbReference type="InterPro" id="IPR051279">
    <property type="entry name" value="PP1-Reg/Actin-Interact_Protein"/>
</dbReference>
<dbReference type="SMART" id="SM00368">
    <property type="entry name" value="LRR_RI"/>
    <property type="match status" value="2"/>
</dbReference>
<dbReference type="InterPro" id="IPR032675">
    <property type="entry name" value="LRR_dom_sf"/>
</dbReference>
<keyword evidence="3" id="KW-1185">Reference proteome</keyword>
<proteinExistence type="predicted"/>